<dbReference type="InterPro" id="IPR000119">
    <property type="entry name" value="Hist_DNA-bd"/>
</dbReference>
<comment type="function">
    <text evidence="9">DNA-binding protein that plays a critical role in nucleoid compaction, genome replication and DNA replication and transcription. Binds to both ssDNA and dsDNA with a binding site covering about 15 nucleotides. Displays DNA-supercoiling activity only when associated with the viral DNA topoisomerase 2.</text>
</comment>
<dbReference type="Pfam" id="PF00216">
    <property type="entry name" value="Bac_DNA_binding"/>
    <property type="match status" value="1"/>
</dbReference>
<protein>
    <recommendedName>
        <fullName evidence="3">Viral histone-like protein</fullName>
    </recommendedName>
    <alternativeName>
        <fullName evidence="8">DNA-binding protein pA104R</fullName>
    </alternativeName>
    <alternativeName>
        <fullName evidence="7">pA104R</fullName>
    </alternativeName>
</protein>
<dbReference type="EMBL" id="UINC01022907">
    <property type="protein sequence ID" value="SVA93501.1"/>
    <property type="molecule type" value="Genomic_DNA"/>
</dbReference>
<dbReference type="Gene3D" id="4.10.520.10">
    <property type="entry name" value="IHF-like DNA-binding proteins"/>
    <property type="match status" value="1"/>
</dbReference>
<evidence type="ECO:0000256" key="7">
    <source>
        <dbReference type="ARBA" id="ARBA00033120"/>
    </source>
</evidence>
<evidence type="ECO:0000256" key="3">
    <source>
        <dbReference type="ARBA" id="ARBA00016145"/>
    </source>
</evidence>
<keyword evidence="5" id="KW-0946">Virion</keyword>
<dbReference type="PANTHER" id="PTHR33175:SF13">
    <property type="entry name" value="HISTONE-LIKE PROTEIN"/>
    <property type="match status" value="1"/>
</dbReference>
<evidence type="ECO:0000256" key="9">
    <source>
        <dbReference type="ARBA" id="ARBA00046140"/>
    </source>
</evidence>
<dbReference type="SMART" id="SM00411">
    <property type="entry name" value="BHL"/>
    <property type="match status" value="1"/>
</dbReference>
<gene>
    <name evidence="10" type="ORF">METZ01_LOCUS146355</name>
</gene>
<evidence type="ECO:0000256" key="1">
    <source>
        <dbReference type="ARBA" id="ARBA00004328"/>
    </source>
</evidence>
<dbReference type="GO" id="GO:0044423">
    <property type="term" value="C:virion component"/>
    <property type="evidence" value="ECO:0007669"/>
    <property type="project" value="UniProtKB-KW"/>
</dbReference>
<dbReference type="AlphaFoldDB" id="A0A381ZWY3"/>
<evidence type="ECO:0000256" key="4">
    <source>
        <dbReference type="ARBA" id="ARBA00022705"/>
    </source>
</evidence>
<keyword evidence="6" id="KW-0426">Late protein</keyword>
<dbReference type="PANTHER" id="PTHR33175">
    <property type="entry name" value="DNA-BINDING PROTEIN HU"/>
    <property type="match status" value="1"/>
</dbReference>
<reference evidence="10" key="1">
    <citation type="submission" date="2018-05" db="EMBL/GenBank/DDBJ databases">
        <authorList>
            <person name="Lanie J.A."/>
            <person name="Ng W.-L."/>
            <person name="Kazmierczak K.M."/>
            <person name="Andrzejewski T.M."/>
            <person name="Davidsen T.M."/>
            <person name="Wayne K.J."/>
            <person name="Tettelin H."/>
            <person name="Glass J.I."/>
            <person name="Rusch D."/>
            <person name="Podicherti R."/>
            <person name="Tsui H.-C.T."/>
            <person name="Winkler M.E."/>
        </authorList>
    </citation>
    <scope>NUCLEOTIDE SEQUENCE</scope>
</reference>
<dbReference type="PRINTS" id="PR01727">
    <property type="entry name" value="DNABINDINGHU"/>
</dbReference>
<dbReference type="SUPFAM" id="SSF47729">
    <property type="entry name" value="IHF-like DNA-binding proteins"/>
    <property type="match status" value="1"/>
</dbReference>
<name>A0A381ZWY3_9ZZZZ</name>
<dbReference type="GO" id="GO:0003677">
    <property type="term" value="F:DNA binding"/>
    <property type="evidence" value="ECO:0007669"/>
    <property type="project" value="InterPro"/>
</dbReference>
<comment type="subunit">
    <text evidence="2">Homodimer.</text>
</comment>
<dbReference type="GO" id="GO:0005829">
    <property type="term" value="C:cytosol"/>
    <property type="evidence" value="ECO:0007669"/>
    <property type="project" value="TreeGrafter"/>
</dbReference>
<evidence type="ECO:0000256" key="8">
    <source>
        <dbReference type="ARBA" id="ARBA00033227"/>
    </source>
</evidence>
<dbReference type="GO" id="GO:0006260">
    <property type="term" value="P:DNA replication"/>
    <property type="evidence" value="ECO:0007669"/>
    <property type="project" value="UniProtKB-KW"/>
</dbReference>
<comment type="subcellular location">
    <subcellularLocation>
        <location evidence="1">Virion</location>
    </subcellularLocation>
</comment>
<proteinExistence type="predicted"/>
<evidence type="ECO:0000256" key="6">
    <source>
        <dbReference type="ARBA" id="ARBA00022921"/>
    </source>
</evidence>
<evidence type="ECO:0000313" key="10">
    <source>
        <dbReference type="EMBL" id="SVA93501.1"/>
    </source>
</evidence>
<accession>A0A381ZWY3</accession>
<organism evidence="10">
    <name type="scientific">marine metagenome</name>
    <dbReference type="NCBI Taxonomy" id="408172"/>
    <lineage>
        <taxon>unclassified sequences</taxon>
        <taxon>metagenomes</taxon>
        <taxon>ecological metagenomes</taxon>
    </lineage>
</organism>
<evidence type="ECO:0000256" key="2">
    <source>
        <dbReference type="ARBA" id="ARBA00011738"/>
    </source>
</evidence>
<dbReference type="CDD" id="cd00591">
    <property type="entry name" value="HU_IHF"/>
    <property type="match status" value="1"/>
</dbReference>
<keyword evidence="4" id="KW-0235">DNA replication</keyword>
<evidence type="ECO:0000256" key="5">
    <source>
        <dbReference type="ARBA" id="ARBA00022844"/>
    </source>
</evidence>
<sequence length="96" mass="10024">MADKPLTKSQISAAVAEANGITKKEATDLLANLADLALKSTKETGAFTFPGIGKLKLVHRKARMGRNPATGDTISIPAKTVVKFAVSKVAKDFIAG</sequence>
<dbReference type="GO" id="GO:0030527">
    <property type="term" value="F:structural constituent of chromatin"/>
    <property type="evidence" value="ECO:0007669"/>
    <property type="project" value="InterPro"/>
</dbReference>
<dbReference type="InterPro" id="IPR010992">
    <property type="entry name" value="IHF-like_DNA-bd_dom_sf"/>
</dbReference>